<dbReference type="InterPro" id="IPR012429">
    <property type="entry name" value="HGSNAT_cat"/>
</dbReference>
<dbReference type="AlphaFoldDB" id="A0A2S2DVP4"/>
<keyword evidence="4" id="KW-1185">Reference proteome</keyword>
<evidence type="ECO:0000256" key="1">
    <source>
        <dbReference type="SAM" id="Phobius"/>
    </source>
</evidence>
<dbReference type="Proteomes" id="UP000245468">
    <property type="component" value="Chromosome"/>
</dbReference>
<evidence type="ECO:0000259" key="2">
    <source>
        <dbReference type="Pfam" id="PF07786"/>
    </source>
</evidence>
<evidence type="ECO:0000313" key="4">
    <source>
        <dbReference type="Proteomes" id="UP000245468"/>
    </source>
</evidence>
<accession>A0A2S2DVP4</accession>
<feature type="transmembrane region" description="Helical" evidence="1">
    <location>
        <begin position="269"/>
        <end position="286"/>
    </location>
</feature>
<gene>
    <name evidence="3" type="ORF">HME7025_01003</name>
</gene>
<feature type="transmembrane region" description="Helical" evidence="1">
    <location>
        <begin position="219"/>
        <end position="237"/>
    </location>
</feature>
<dbReference type="OrthoDB" id="508112at2"/>
<feature type="transmembrane region" description="Helical" evidence="1">
    <location>
        <begin position="56"/>
        <end position="77"/>
    </location>
</feature>
<dbReference type="Pfam" id="PF07786">
    <property type="entry name" value="HGSNAT_cat"/>
    <property type="match status" value="1"/>
</dbReference>
<feature type="transmembrane region" description="Helical" evidence="1">
    <location>
        <begin position="89"/>
        <end position="110"/>
    </location>
</feature>
<feature type="transmembrane region" description="Helical" evidence="1">
    <location>
        <begin position="187"/>
        <end position="207"/>
    </location>
</feature>
<dbReference type="RefSeq" id="WP_109322589.1">
    <property type="nucleotide sequence ID" value="NZ_CP029346.1"/>
</dbReference>
<feature type="domain" description="Heparan-alpha-glucosaminide N-acetyltransferase catalytic" evidence="2">
    <location>
        <begin position="8"/>
        <end position="218"/>
    </location>
</feature>
<dbReference type="EMBL" id="CP029346">
    <property type="protein sequence ID" value="AWL08867.1"/>
    <property type="molecule type" value="Genomic_DNA"/>
</dbReference>
<sequence>MTQPTTTRIASIDLLKGLVMVIMALDHVRDYFHYDAFVFDPADPTQSNLMLFFTRWITHFCAPAFSFLAGLSAYMLSKRKTKGELSVFLIKRGFWLVFAELIIIGFGWYFNVHFPVYALSVIWSLGISMLVLAALIHLPTAYIGLISLSLILFHNLLDNLHFPGSMIWSILHEQQFYTISSQIQLMVVYPLIPWIGVMALGYCIGSAYQSTVDAQKRKVYFTFLGIISIVLFVILRWTNWYGDPNPFQQYSTISQDLISFFNPSKYPPSLQYLLMTLGASFLFLAYSEKWKGKVVDFFCTFGRVPFFYYILHIYVIHLIALLFAELSGLGWQKMILSTWIGFEPNLQGYGFSLWVVYVIWIALILGLYPLCKKFDQYKLDHKEMWWLSYL</sequence>
<feature type="transmembrane region" description="Helical" evidence="1">
    <location>
        <begin position="116"/>
        <end position="136"/>
    </location>
</feature>
<proteinExistence type="predicted"/>
<evidence type="ECO:0000313" key="3">
    <source>
        <dbReference type="EMBL" id="AWL08867.1"/>
    </source>
</evidence>
<protein>
    <recommendedName>
        <fullName evidence="2">Heparan-alpha-glucosaminide N-acetyltransferase catalytic domain-containing protein</fullName>
    </recommendedName>
</protein>
<organism evidence="3 4">
    <name type="scientific">Aquirufa nivalisilvae</name>
    <dbReference type="NCBI Taxonomy" id="2516557"/>
    <lineage>
        <taxon>Bacteria</taxon>
        <taxon>Pseudomonadati</taxon>
        <taxon>Bacteroidota</taxon>
        <taxon>Cytophagia</taxon>
        <taxon>Cytophagales</taxon>
        <taxon>Flectobacillaceae</taxon>
        <taxon>Aquirufa</taxon>
    </lineage>
</organism>
<dbReference type="KEGG" id="psez:HME7025_01003"/>
<feature type="transmembrane region" description="Helical" evidence="1">
    <location>
        <begin position="141"/>
        <end position="157"/>
    </location>
</feature>
<reference evidence="4" key="1">
    <citation type="submission" date="2018-05" db="EMBL/GenBank/DDBJ databases">
        <title>Pseudarcicella sp. HME7025 Genome sequencing and assembly.</title>
        <authorList>
            <person name="Kim H."/>
            <person name="Kang H."/>
            <person name="Joh K."/>
        </authorList>
    </citation>
    <scope>NUCLEOTIDE SEQUENCE [LARGE SCALE GENOMIC DNA]</scope>
    <source>
        <strain evidence="4">HME7025</strain>
    </source>
</reference>
<keyword evidence="1" id="KW-1133">Transmembrane helix</keyword>
<keyword evidence="1" id="KW-0472">Membrane</keyword>
<name>A0A2S2DVP4_9BACT</name>
<dbReference type="PANTHER" id="PTHR40407:SF1">
    <property type="entry name" value="HEPARAN-ALPHA-GLUCOSAMINIDE N-ACETYLTRANSFERASE CATALYTIC DOMAIN-CONTAINING PROTEIN"/>
    <property type="match status" value="1"/>
</dbReference>
<keyword evidence="1" id="KW-0812">Transmembrane</keyword>
<feature type="transmembrane region" description="Helical" evidence="1">
    <location>
        <begin position="351"/>
        <end position="371"/>
    </location>
</feature>
<dbReference type="PANTHER" id="PTHR40407">
    <property type="entry name" value="MEMBRANE PROTEIN-LIKE PROTEIN"/>
    <property type="match status" value="1"/>
</dbReference>
<feature type="transmembrane region" description="Helical" evidence="1">
    <location>
        <begin position="306"/>
        <end position="331"/>
    </location>
</feature>